<dbReference type="EMBL" id="VCGU01000007">
    <property type="protein sequence ID" value="TRY73255.1"/>
    <property type="molecule type" value="Genomic_DNA"/>
</dbReference>
<dbReference type="InterPro" id="IPR038899">
    <property type="entry name" value="METTL22"/>
</dbReference>
<dbReference type="InterPro" id="IPR029063">
    <property type="entry name" value="SAM-dependent_MTases_sf"/>
</dbReference>
<dbReference type="SUPFAM" id="SSF53335">
    <property type="entry name" value="S-adenosyl-L-methionine-dependent methyltransferases"/>
    <property type="match status" value="1"/>
</dbReference>
<dbReference type="STRING" id="6832.A0A553P6E1"/>
<evidence type="ECO:0000313" key="2">
    <source>
        <dbReference type="Proteomes" id="UP000318571"/>
    </source>
</evidence>
<dbReference type="Proteomes" id="UP000318571">
    <property type="component" value="Chromosome 3"/>
</dbReference>
<keyword evidence="2" id="KW-1185">Reference proteome</keyword>
<evidence type="ECO:0000313" key="1">
    <source>
        <dbReference type="EMBL" id="TRY73255.1"/>
    </source>
</evidence>
<protein>
    <recommendedName>
        <fullName evidence="3">Methyltransferase-like protein 22</fullName>
    </recommendedName>
</protein>
<dbReference type="Pfam" id="PF10294">
    <property type="entry name" value="Methyltransf_16"/>
    <property type="match status" value="1"/>
</dbReference>
<reference evidence="1 2" key="1">
    <citation type="journal article" date="2018" name="Nat. Ecol. Evol.">
        <title>Genomic signatures of mitonuclear coevolution across populations of Tigriopus californicus.</title>
        <authorList>
            <person name="Barreto F.S."/>
            <person name="Watson E.T."/>
            <person name="Lima T.G."/>
            <person name="Willett C.S."/>
            <person name="Edmands S."/>
            <person name="Li W."/>
            <person name="Burton R.S."/>
        </authorList>
    </citation>
    <scope>NUCLEOTIDE SEQUENCE [LARGE SCALE GENOMIC DNA]</scope>
    <source>
        <strain evidence="1 2">San Diego</strain>
    </source>
</reference>
<proteinExistence type="predicted"/>
<sequence length="264" mass="30090">HQDSLFLDALQTNVFDDYKDNAEDQDSTSSTRLLTTFIAEVSSGSECLEFQIEHCRSSEVDLVGLQVWRGALLLSDFILAQPQHFKNRHVIELAAGTGLTSIVAAKWARHVLCTDVDRGEILDLIRSNVKLNGCDNVCKIEEINFFETSWRVQLQREIDTAEVVLVADVVYNPEITAQFFNSLQFILDRNPIVEVFLAIEQRCQMNEQGELISPNFDHFCALLSGLAAKNGQSTILKELPCDFPRFFNSYERVKRLHLWHIARL</sequence>
<organism evidence="1 2">
    <name type="scientific">Tigriopus californicus</name>
    <name type="common">Marine copepod</name>
    <dbReference type="NCBI Taxonomy" id="6832"/>
    <lineage>
        <taxon>Eukaryota</taxon>
        <taxon>Metazoa</taxon>
        <taxon>Ecdysozoa</taxon>
        <taxon>Arthropoda</taxon>
        <taxon>Crustacea</taxon>
        <taxon>Multicrustacea</taxon>
        <taxon>Hexanauplia</taxon>
        <taxon>Copepoda</taxon>
        <taxon>Harpacticoida</taxon>
        <taxon>Harpacticidae</taxon>
        <taxon>Tigriopus</taxon>
    </lineage>
</organism>
<dbReference type="AlphaFoldDB" id="A0A553P6E1"/>
<evidence type="ECO:0008006" key="3">
    <source>
        <dbReference type="Google" id="ProtNLM"/>
    </source>
</evidence>
<dbReference type="Gene3D" id="3.40.50.150">
    <property type="entry name" value="Vaccinia Virus protein VP39"/>
    <property type="match status" value="1"/>
</dbReference>
<feature type="non-terminal residue" evidence="1">
    <location>
        <position position="264"/>
    </location>
</feature>
<name>A0A553P6E1_TIGCA</name>
<dbReference type="OMA" id="FLHYERI"/>
<dbReference type="PANTHER" id="PTHR23108:SF0">
    <property type="entry name" value="METHYLTRANSFERASE-LIKE PROTEIN 22"/>
    <property type="match status" value="1"/>
</dbReference>
<gene>
    <name evidence="1" type="ORF">TCAL_07895</name>
</gene>
<dbReference type="GO" id="GO:0008276">
    <property type="term" value="F:protein methyltransferase activity"/>
    <property type="evidence" value="ECO:0007669"/>
    <property type="project" value="InterPro"/>
</dbReference>
<dbReference type="GO" id="GO:0005634">
    <property type="term" value="C:nucleus"/>
    <property type="evidence" value="ECO:0007669"/>
    <property type="project" value="TreeGrafter"/>
</dbReference>
<comment type="caution">
    <text evidence="1">The sequence shown here is derived from an EMBL/GenBank/DDBJ whole genome shotgun (WGS) entry which is preliminary data.</text>
</comment>
<dbReference type="PANTHER" id="PTHR23108">
    <property type="entry name" value="METHYLTRANSFERASE-RELATED"/>
    <property type="match status" value="1"/>
</dbReference>
<accession>A0A553P6E1</accession>
<feature type="non-terminal residue" evidence="1">
    <location>
        <position position="1"/>
    </location>
</feature>
<dbReference type="InterPro" id="IPR019410">
    <property type="entry name" value="Methyltransf_16"/>
</dbReference>